<proteinExistence type="predicted"/>
<dbReference type="RefSeq" id="WP_290281447.1">
    <property type="nucleotide sequence ID" value="NZ_JAUFQI010000001.1"/>
</dbReference>
<protein>
    <submittedName>
        <fullName evidence="1">Uncharacterized protein</fullName>
    </submittedName>
</protein>
<evidence type="ECO:0000313" key="1">
    <source>
        <dbReference type="EMBL" id="MFC3702238.1"/>
    </source>
</evidence>
<keyword evidence="2" id="KW-1185">Reference proteome</keyword>
<gene>
    <name evidence="1" type="ORF">ACFOND_11350</name>
</gene>
<accession>A0ABV7WVZ5</accession>
<dbReference type="EMBL" id="JBHRYN010000012">
    <property type="protein sequence ID" value="MFC3702238.1"/>
    <property type="molecule type" value="Genomic_DNA"/>
</dbReference>
<evidence type="ECO:0000313" key="2">
    <source>
        <dbReference type="Proteomes" id="UP001595710"/>
    </source>
</evidence>
<reference evidence="2" key="1">
    <citation type="journal article" date="2019" name="Int. J. Syst. Evol. Microbiol.">
        <title>The Global Catalogue of Microorganisms (GCM) 10K type strain sequencing project: providing services to taxonomists for standard genome sequencing and annotation.</title>
        <authorList>
            <consortium name="The Broad Institute Genomics Platform"/>
            <consortium name="The Broad Institute Genome Sequencing Center for Infectious Disease"/>
            <person name="Wu L."/>
            <person name="Ma J."/>
        </authorList>
    </citation>
    <scope>NUCLEOTIDE SEQUENCE [LARGE SCALE GENOMIC DNA]</scope>
    <source>
        <strain evidence="2">CECT 8288</strain>
    </source>
</reference>
<dbReference type="Proteomes" id="UP001595710">
    <property type="component" value="Unassembled WGS sequence"/>
</dbReference>
<sequence length="55" mass="6092">MSLTYCPLSAFFDPANDYAASAMLSCKQWALINTPVSPTMLLDTPFIPFIENAYV</sequence>
<name>A0ABV7WVZ5_9GAMM</name>
<organism evidence="1 2">
    <name type="scientific">Reinekea marina</name>
    <dbReference type="NCBI Taxonomy" id="1310421"/>
    <lineage>
        <taxon>Bacteria</taxon>
        <taxon>Pseudomonadati</taxon>
        <taxon>Pseudomonadota</taxon>
        <taxon>Gammaproteobacteria</taxon>
        <taxon>Oceanospirillales</taxon>
        <taxon>Saccharospirillaceae</taxon>
        <taxon>Reinekea</taxon>
    </lineage>
</organism>
<comment type="caution">
    <text evidence="1">The sequence shown here is derived from an EMBL/GenBank/DDBJ whole genome shotgun (WGS) entry which is preliminary data.</text>
</comment>